<organism>
    <name type="scientific">Serpula lacrymans var. lacrymans (strain S7.9)</name>
    <name type="common">Dry rot fungus</name>
    <dbReference type="NCBI Taxonomy" id="578457"/>
    <lineage>
        <taxon>Eukaryota</taxon>
        <taxon>Fungi</taxon>
        <taxon>Dikarya</taxon>
        <taxon>Basidiomycota</taxon>
        <taxon>Agaricomycotina</taxon>
        <taxon>Agaricomycetes</taxon>
        <taxon>Agaricomycetidae</taxon>
        <taxon>Boletales</taxon>
        <taxon>Coniophorineae</taxon>
        <taxon>Serpulaceae</taxon>
        <taxon>Serpula</taxon>
    </lineage>
</organism>
<dbReference type="Proteomes" id="UP000008064">
    <property type="component" value="Unassembled WGS sequence"/>
</dbReference>
<dbReference type="AlphaFoldDB" id="F8P344"/>
<dbReference type="HOGENOM" id="CLU_1023643_0_0_1"/>
<dbReference type="RefSeq" id="XP_007321113.1">
    <property type="nucleotide sequence ID" value="XM_007321051.1"/>
</dbReference>
<sequence>MSSFTQPRKNTKVSFGNTAMENEANSCPSGCAGIIWQAPARLLGPYHGACILDRFGTHDVKCVSQEATVAPSARQRDQARFRMVVPHAANRANFTPYFPHPEASTAQNNYYSLMYPSRSISSATLLMPVNHFPQPSVEHSVTVATLLLQQKSSIEQSYNRKPETDWTPTVKETTTMLFPPQISAGRTNPHFDTPLGLQSKENKAFPQTYRPELTPLNSILQPHCLARDRLRMWIPAGCPPHTNIVFISPNHAIPSEHQLDRILEVIGASWAL</sequence>
<dbReference type="OrthoDB" id="2693532at2759"/>
<proteinExistence type="predicted"/>
<gene>
    <name evidence="1" type="ORF">SERLADRAFT_440590</name>
</gene>
<protein>
    <submittedName>
        <fullName evidence="1">Uncharacterized protein</fullName>
    </submittedName>
</protein>
<dbReference type="EMBL" id="GL945437">
    <property type="protein sequence ID" value="EGO22575.1"/>
    <property type="molecule type" value="Genomic_DNA"/>
</dbReference>
<accession>F8P344</accession>
<dbReference type="KEGG" id="sla:SERLADRAFT_440590"/>
<reference evidence="1" key="1">
    <citation type="submission" date="2011-04" db="EMBL/GenBank/DDBJ databases">
        <title>Evolution of plant cell wall degrading machinery underlies the functional diversity of forest fungi.</title>
        <authorList>
            <consortium name="US DOE Joint Genome Institute (JGI-PGF)"/>
            <person name="Eastwood D.C."/>
            <person name="Floudas D."/>
            <person name="Binder M."/>
            <person name="Majcherczyk A."/>
            <person name="Schneider P."/>
            <person name="Aerts A."/>
            <person name="Asiegbu F.O."/>
            <person name="Baker S.E."/>
            <person name="Barry K."/>
            <person name="Bendiksby M."/>
            <person name="Blumentritt M."/>
            <person name="Coutinho P.M."/>
            <person name="Cullen D."/>
            <person name="Cullen D."/>
            <person name="Gathman A."/>
            <person name="Goodell B."/>
            <person name="Henrissat B."/>
            <person name="Ihrmark K."/>
            <person name="Kauserud H."/>
            <person name="Kohler A."/>
            <person name="LaButti K."/>
            <person name="Lapidus A."/>
            <person name="Lavin J.L."/>
            <person name="Lee Y.-H."/>
            <person name="Lindquist E."/>
            <person name="Lilly W."/>
            <person name="Lucas S."/>
            <person name="Morin E."/>
            <person name="Murat C."/>
            <person name="Oguiza J.A."/>
            <person name="Park J."/>
            <person name="Pisabarro A.G."/>
            <person name="Riley R."/>
            <person name="Rosling A."/>
            <person name="Salamov A."/>
            <person name="Schmidt O."/>
            <person name="Schmutz J."/>
            <person name="Skrede I."/>
            <person name="Stenlid J."/>
            <person name="Wiebenga A."/>
            <person name="Xie X."/>
            <person name="Kues U."/>
            <person name="Hibbett D.S."/>
            <person name="Hoffmeister D."/>
            <person name="Hogberg N."/>
            <person name="Martin F."/>
            <person name="Grigoriev I.V."/>
            <person name="Watkinson S.C."/>
        </authorList>
    </citation>
    <scope>NUCLEOTIDE SEQUENCE</scope>
    <source>
        <strain evidence="1">S7.9</strain>
    </source>
</reference>
<name>F8P344_SERL9</name>
<evidence type="ECO:0000313" key="1">
    <source>
        <dbReference type="EMBL" id="EGO22575.1"/>
    </source>
</evidence>
<dbReference type="GeneID" id="18815394"/>